<evidence type="ECO:0000313" key="2">
    <source>
        <dbReference type="Proteomes" id="UP000326380"/>
    </source>
</evidence>
<keyword evidence="2" id="KW-1185">Reference proteome</keyword>
<dbReference type="Pfam" id="PF13682">
    <property type="entry name" value="CZB"/>
    <property type="match status" value="1"/>
</dbReference>
<dbReference type="Gene3D" id="1.20.120.30">
    <property type="entry name" value="Aspartate receptor, ligand-binding domain"/>
    <property type="match status" value="1"/>
</dbReference>
<dbReference type="Proteomes" id="UP000326380">
    <property type="component" value="Unassembled WGS sequence"/>
</dbReference>
<organism evidence="1 2">
    <name type="scientific">Hymenobacter busanensis</name>
    <dbReference type="NCBI Taxonomy" id="2607656"/>
    <lineage>
        <taxon>Bacteria</taxon>
        <taxon>Pseudomonadati</taxon>
        <taxon>Bacteroidota</taxon>
        <taxon>Cytophagia</taxon>
        <taxon>Cytophagales</taxon>
        <taxon>Hymenobacteraceae</taxon>
        <taxon>Hymenobacter</taxon>
    </lineage>
</organism>
<accession>A0A7L5A1C6</accession>
<sequence length="122" mass="14037">MPRPFKEELDAARLKHVLFKSKLRSYLYGSGIDDAPIRDPRVCALGQWIEQIGRPQFRHLPEMQQLDELHEEMHREANRLLDLYGAGRRDEAVAGLSGVNRLADMLTDLLDTLEAKLRTEGR</sequence>
<gene>
    <name evidence="1" type="ORF">F0P96_05505</name>
</gene>
<dbReference type="EMBL" id="VTWU01000002">
    <property type="protein sequence ID" value="KAA9338295.1"/>
    <property type="molecule type" value="Genomic_DNA"/>
</dbReference>
<dbReference type="AlphaFoldDB" id="A0A7L5A1C6"/>
<reference evidence="1 2" key="1">
    <citation type="submission" date="2019-09" db="EMBL/GenBank/DDBJ databases">
        <title>Genome sequence of Hymenobacter sp. M3.</title>
        <authorList>
            <person name="Srinivasan S."/>
        </authorList>
    </citation>
    <scope>NUCLEOTIDE SEQUENCE [LARGE SCALE GENOMIC DNA]</scope>
    <source>
        <strain evidence="1 2">M3</strain>
    </source>
</reference>
<proteinExistence type="predicted"/>
<comment type="caution">
    <text evidence="1">The sequence shown here is derived from an EMBL/GenBank/DDBJ whole genome shotgun (WGS) entry which is preliminary data.</text>
</comment>
<dbReference type="RefSeq" id="WP_151077819.1">
    <property type="nucleotide sequence ID" value="NZ_CP047647.1"/>
</dbReference>
<name>A0A7L5A1C6_9BACT</name>
<dbReference type="InterPro" id="IPR025991">
    <property type="entry name" value="Chemoreceptor_zinc-bind_dom"/>
</dbReference>
<evidence type="ECO:0000313" key="1">
    <source>
        <dbReference type="EMBL" id="KAA9338295.1"/>
    </source>
</evidence>
<protein>
    <submittedName>
        <fullName evidence="1">Uncharacterized protein</fullName>
    </submittedName>
</protein>